<reference evidence="2 3" key="1">
    <citation type="journal article" date="2013" name="Curr. Biol.">
        <title>The Genome of the Foraminiferan Reticulomyxa filosa.</title>
        <authorList>
            <person name="Glockner G."/>
            <person name="Hulsmann N."/>
            <person name="Schleicher M."/>
            <person name="Noegel A.A."/>
            <person name="Eichinger L."/>
            <person name="Gallinger C."/>
            <person name="Pawlowski J."/>
            <person name="Sierra R."/>
            <person name="Euteneuer U."/>
            <person name="Pillet L."/>
            <person name="Moustafa A."/>
            <person name="Platzer M."/>
            <person name="Groth M."/>
            <person name="Szafranski K."/>
            <person name="Schliwa M."/>
        </authorList>
    </citation>
    <scope>NUCLEOTIDE SEQUENCE [LARGE SCALE GENOMIC DNA]</scope>
</reference>
<keyword evidence="3" id="KW-1185">Reference proteome</keyword>
<dbReference type="EMBL" id="ASPP01006538">
    <property type="protein sequence ID" value="ETO28665.1"/>
    <property type="molecule type" value="Genomic_DNA"/>
</dbReference>
<evidence type="ECO:0000313" key="2">
    <source>
        <dbReference type="EMBL" id="ETO28665.1"/>
    </source>
</evidence>
<dbReference type="Pfam" id="PF00995">
    <property type="entry name" value="Sec1"/>
    <property type="match status" value="1"/>
</dbReference>
<comment type="caution">
    <text evidence="2">The sequence shown here is derived from an EMBL/GenBank/DDBJ whole genome shotgun (WGS) entry which is preliminary data.</text>
</comment>
<dbReference type="OMA" id="RVIDEIM"/>
<dbReference type="InterPro" id="IPR043127">
    <property type="entry name" value="Sec-1-like_dom3a"/>
</dbReference>
<dbReference type="Gene3D" id="3.90.830.10">
    <property type="entry name" value="Syntaxin Binding Protein 1, Chain A, domain 2"/>
    <property type="match status" value="1"/>
</dbReference>
<organism evidence="2 3">
    <name type="scientific">Reticulomyxa filosa</name>
    <dbReference type="NCBI Taxonomy" id="46433"/>
    <lineage>
        <taxon>Eukaryota</taxon>
        <taxon>Sar</taxon>
        <taxon>Rhizaria</taxon>
        <taxon>Retaria</taxon>
        <taxon>Foraminifera</taxon>
        <taxon>Monothalamids</taxon>
        <taxon>Reticulomyxidae</taxon>
        <taxon>Reticulomyxa</taxon>
    </lineage>
</organism>
<dbReference type="AlphaFoldDB" id="X6NQT7"/>
<dbReference type="Proteomes" id="UP000023152">
    <property type="component" value="Unassembled WGS sequence"/>
</dbReference>
<dbReference type="SUPFAM" id="SSF56815">
    <property type="entry name" value="Sec1/munc18-like (SM) proteins"/>
    <property type="match status" value="1"/>
</dbReference>
<dbReference type="InterPro" id="IPR036045">
    <property type="entry name" value="Sec1-like_sf"/>
</dbReference>
<dbReference type="GO" id="GO:0016192">
    <property type="term" value="P:vesicle-mediated transport"/>
    <property type="evidence" value="ECO:0007669"/>
    <property type="project" value="InterPro"/>
</dbReference>
<accession>X6NQT7</accession>
<evidence type="ECO:0000256" key="1">
    <source>
        <dbReference type="ARBA" id="ARBA00009884"/>
    </source>
</evidence>
<dbReference type="Gene3D" id="3.40.50.1910">
    <property type="match status" value="1"/>
</dbReference>
<dbReference type="InterPro" id="IPR001619">
    <property type="entry name" value="Sec1-like"/>
</dbReference>
<proteinExistence type="inferred from homology"/>
<gene>
    <name evidence="2" type="ORF">RFI_08468</name>
</gene>
<sequence>MTKEIVLNPFNDKFFEENLMKNYGEFAEMTQRYVLQFASKRKDVRELKTIEEMQKFVEHYPEFLAEQGSVSKHLSLVQELKEVVGTRKLMELSMFEQDIVCQNKFNAHFEQLQQFIGDSSFHDFDKLKLTLIFIFRYQHKLDDHLSTLRTLLRQHCQLEGREIEVWSVFDLLSSILDYFGMDQRSTPLFEDEKTKLIGKLTSLVKFQFIDIECVFTQHKPLLSRVIDEIMKNQLKVEHFPYLSDATLDKPPKDLIIFIVGGATYEEALTVSAKRQEHKCNIVLGSPWVHNSYSFLKDSITNFTSFLDTA</sequence>
<evidence type="ECO:0000313" key="3">
    <source>
        <dbReference type="Proteomes" id="UP000023152"/>
    </source>
</evidence>
<dbReference type="OrthoDB" id="10266265at2759"/>
<protein>
    <submittedName>
        <fullName evidence="2">Vacuolar protein sorting 45</fullName>
    </submittedName>
</protein>
<dbReference type="PANTHER" id="PTHR11679">
    <property type="entry name" value="VESICLE PROTEIN SORTING-ASSOCIATED"/>
    <property type="match status" value="1"/>
</dbReference>
<dbReference type="InterPro" id="IPR027482">
    <property type="entry name" value="Sec1-like_dom2"/>
</dbReference>
<comment type="similarity">
    <text evidence="1">Belongs to the STXBP/unc-18/SEC1 family.</text>
</comment>
<name>X6NQT7_RETFI</name>